<dbReference type="AlphaFoldDB" id="A0A2V0QHD4"/>
<proteinExistence type="predicted"/>
<organism evidence="1 2">
    <name type="scientific">Pseudomonas syringae pv. actinidiae</name>
    <dbReference type="NCBI Taxonomy" id="103796"/>
    <lineage>
        <taxon>Bacteria</taxon>
        <taxon>Pseudomonadati</taxon>
        <taxon>Pseudomonadota</taxon>
        <taxon>Gammaproteobacteria</taxon>
        <taxon>Pseudomonadales</taxon>
        <taxon>Pseudomonadaceae</taxon>
        <taxon>Pseudomonas</taxon>
        <taxon>Pseudomonas syringae</taxon>
    </lineage>
</organism>
<accession>A0A2V0QHD4</accession>
<sequence length="105" mass="12027">MSARLPLIWHFSTRKLYQPLQRGFDRLSTHLITVAIEPATVGDKRMTVTPAQPHRTDRLVDRTAARPSHTADRHSEARATFTLRAADHGFDDRLADCPDLREQRL</sequence>
<evidence type="ECO:0000313" key="2">
    <source>
        <dbReference type="Proteomes" id="UP000247480"/>
    </source>
</evidence>
<gene>
    <name evidence="1" type="ORF">KPSA1_02009</name>
</gene>
<keyword evidence="1" id="KW-0436">Ligase</keyword>
<dbReference type="GO" id="GO:0016874">
    <property type="term" value="F:ligase activity"/>
    <property type="evidence" value="ECO:0007669"/>
    <property type="project" value="UniProtKB-KW"/>
</dbReference>
<protein>
    <submittedName>
        <fullName evidence="1">D-alanine-D-alanine ligase and related ATP-grasp enzyme</fullName>
    </submittedName>
</protein>
<reference evidence="1 2" key="1">
    <citation type="submission" date="2018-04" db="EMBL/GenBank/DDBJ databases">
        <title>Draft genome sequence of Pseudomonas syringae pv. actinidiae biovar 1 strains isolated from kiwifruit in Kagawa prefecture.</title>
        <authorList>
            <person name="Tabuchi M."/>
            <person name="Saito M."/>
            <person name="Fujiwara S."/>
            <person name="Sasa N."/>
            <person name="Akimitsu K."/>
            <person name="Gomi K."/>
            <person name="Konishi-Sugita S."/>
            <person name="Hamano K."/>
            <person name="Kataoka I."/>
        </authorList>
    </citation>
    <scope>NUCLEOTIDE SEQUENCE [LARGE SCALE GENOMIC DNA]</scope>
    <source>
        <strain evidence="1 2">MAFF212206</strain>
    </source>
</reference>
<name>A0A2V0QHD4_PSESF</name>
<comment type="caution">
    <text evidence="1">The sequence shown here is derived from an EMBL/GenBank/DDBJ whole genome shotgun (WGS) entry which is preliminary data.</text>
</comment>
<dbReference type="Proteomes" id="UP000247480">
    <property type="component" value="Unassembled WGS sequence"/>
</dbReference>
<evidence type="ECO:0000313" key="1">
    <source>
        <dbReference type="EMBL" id="GBH08632.1"/>
    </source>
</evidence>
<dbReference type="EMBL" id="BGJZ01000096">
    <property type="protein sequence ID" value="GBH08632.1"/>
    <property type="molecule type" value="Genomic_DNA"/>
</dbReference>